<dbReference type="Proteomes" id="UP001054945">
    <property type="component" value="Unassembled WGS sequence"/>
</dbReference>
<sequence>MCWGKVSAPLYYLKAAGLSDEGVRCPYLKAQDGLGDDGGKCPCLKAHGRPSNDRVNPCLKAQDKPSNDGMNQCLKARCRPCLKAQG</sequence>
<organism evidence="1 2">
    <name type="scientific">Caerostris extrusa</name>
    <name type="common">Bark spider</name>
    <name type="synonym">Caerostris bankana</name>
    <dbReference type="NCBI Taxonomy" id="172846"/>
    <lineage>
        <taxon>Eukaryota</taxon>
        <taxon>Metazoa</taxon>
        <taxon>Ecdysozoa</taxon>
        <taxon>Arthropoda</taxon>
        <taxon>Chelicerata</taxon>
        <taxon>Arachnida</taxon>
        <taxon>Araneae</taxon>
        <taxon>Araneomorphae</taxon>
        <taxon>Entelegynae</taxon>
        <taxon>Araneoidea</taxon>
        <taxon>Araneidae</taxon>
        <taxon>Caerostris</taxon>
    </lineage>
</organism>
<evidence type="ECO:0000313" key="2">
    <source>
        <dbReference type="Proteomes" id="UP001054945"/>
    </source>
</evidence>
<proteinExistence type="predicted"/>
<keyword evidence="2" id="KW-1185">Reference proteome</keyword>
<protein>
    <submittedName>
        <fullName evidence="1">Uncharacterized protein</fullName>
    </submittedName>
</protein>
<name>A0AAV4N9E7_CAEEX</name>
<accession>A0AAV4N9E7</accession>
<dbReference type="AlphaFoldDB" id="A0AAV4N9E7"/>
<evidence type="ECO:0000313" key="1">
    <source>
        <dbReference type="EMBL" id="GIX80553.1"/>
    </source>
</evidence>
<reference evidence="1 2" key="1">
    <citation type="submission" date="2021-06" db="EMBL/GenBank/DDBJ databases">
        <title>Caerostris extrusa draft genome.</title>
        <authorList>
            <person name="Kono N."/>
            <person name="Arakawa K."/>
        </authorList>
    </citation>
    <scope>NUCLEOTIDE SEQUENCE [LARGE SCALE GENOMIC DNA]</scope>
</reference>
<gene>
    <name evidence="1" type="ORF">CEXT_365491</name>
</gene>
<comment type="caution">
    <text evidence="1">The sequence shown here is derived from an EMBL/GenBank/DDBJ whole genome shotgun (WGS) entry which is preliminary data.</text>
</comment>
<dbReference type="EMBL" id="BPLR01020604">
    <property type="protein sequence ID" value="GIX80553.1"/>
    <property type="molecule type" value="Genomic_DNA"/>
</dbReference>